<dbReference type="Proteomes" id="UP001265259">
    <property type="component" value="Unassembled WGS sequence"/>
</dbReference>
<reference evidence="8 9" key="1">
    <citation type="submission" date="2023-09" db="EMBL/GenBank/DDBJ databases">
        <authorList>
            <person name="Rey-Velasco X."/>
        </authorList>
    </citation>
    <scope>NUCLEOTIDE SEQUENCE [LARGE SCALE GENOMIC DNA]</scope>
    <source>
        <strain evidence="8 9">F158</strain>
    </source>
</reference>
<dbReference type="Gene3D" id="1.10.3730.20">
    <property type="match status" value="2"/>
</dbReference>
<keyword evidence="3 6" id="KW-0812">Transmembrane</keyword>
<dbReference type="EMBL" id="JAVRHL010000004">
    <property type="protein sequence ID" value="MDT0684409.1"/>
    <property type="molecule type" value="Genomic_DNA"/>
</dbReference>
<feature type="domain" description="EamA" evidence="7">
    <location>
        <begin position="10"/>
        <end position="142"/>
    </location>
</feature>
<feature type="transmembrane region" description="Helical" evidence="6">
    <location>
        <begin position="39"/>
        <end position="59"/>
    </location>
</feature>
<dbReference type="InterPro" id="IPR037185">
    <property type="entry name" value="EmrE-like"/>
</dbReference>
<evidence type="ECO:0000256" key="3">
    <source>
        <dbReference type="ARBA" id="ARBA00022692"/>
    </source>
</evidence>
<evidence type="ECO:0000313" key="8">
    <source>
        <dbReference type="EMBL" id="MDT0684409.1"/>
    </source>
</evidence>
<accession>A0ABU3DL12</accession>
<comment type="similarity">
    <text evidence="2">Belongs to the drug/metabolite transporter (DMT) superfamily. 10 TMS drug/metabolite exporter (DME) (TC 2.A.7.3) family.</text>
</comment>
<evidence type="ECO:0000256" key="2">
    <source>
        <dbReference type="ARBA" id="ARBA00009853"/>
    </source>
</evidence>
<organism evidence="8 9">
    <name type="scientific">Tropicimonas omnivorans</name>
    <dbReference type="NCBI Taxonomy" id="3075590"/>
    <lineage>
        <taxon>Bacteria</taxon>
        <taxon>Pseudomonadati</taxon>
        <taxon>Pseudomonadota</taxon>
        <taxon>Alphaproteobacteria</taxon>
        <taxon>Rhodobacterales</taxon>
        <taxon>Roseobacteraceae</taxon>
        <taxon>Tropicimonas</taxon>
    </lineage>
</organism>
<feature type="domain" description="EamA" evidence="7">
    <location>
        <begin position="151"/>
        <end position="280"/>
    </location>
</feature>
<feature type="transmembrane region" description="Helical" evidence="6">
    <location>
        <begin position="182"/>
        <end position="202"/>
    </location>
</feature>
<feature type="transmembrane region" description="Helical" evidence="6">
    <location>
        <begin position="208"/>
        <end position="231"/>
    </location>
</feature>
<keyword evidence="9" id="KW-1185">Reference proteome</keyword>
<dbReference type="PANTHER" id="PTHR22911">
    <property type="entry name" value="ACYL-MALONYL CONDENSING ENZYME-RELATED"/>
    <property type="match status" value="1"/>
</dbReference>
<feature type="transmembrane region" description="Helical" evidence="6">
    <location>
        <begin position="98"/>
        <end position="116"/>
    </location>
</feature>
<dbReference type="Pfam" id="PF00892">
    <property type="entry name" value="EamA"/>
    <property type="match status" value="2"/>
</dbReference>
<dbReference type="InterPro" id="IPR000620">
    <property type="entry name" value="EamA_dom"/>
</dbReference>
<feature type="transmembrane region" description="Helical" evidence="6">
    <location>
        <begin position="265"/>
        <end position="282"/>
    </location>
</feature>
<evidence type="ECO:0000256" key="6">
    <source>
        <dbReference type="SAM" id="Phobius"/>
    </source>
</evidence>
<evidence type="ECO:0000256" key="5">
    <source>
        <dbReference type="ARBA" id="ARBA00023136"/>
    </source>
</evidence>
<proteinExistence type="inferred from homology"/>
<dbReference type="RefSeq" id="WP_311693866.1">
    <property type="nucleotide sequence ID" value="NZ_JAVRHL010000004.1"/>
</dbReference>
<keyword evidence="4 6" id="KW-1133">Transmembrane helix</keyword>
<protein>
    <submittedName>
        <fullName evidence="8">DMT family transporter</fullName>
    </submittedName>
</protein>
<dbReference type="SUPFAM" id="SSF103481">
    <property type="entry name" value="Multidrug resistance efflux transporter EmrE"/>
    <property type="match status" value="2"/>
</dbReference>
<evidence type="ECO:0000256" key="4">
    <source>
        <dbReference type="ARBA" id="ARBA00022989"/>
    </source>
</evidence>
<feature type="transmembrane region" description="Helical" evidence="6">
    <location>
        <begin position="151"/>
        <end position="170"/>
    </location>
</feature>
<evidence type="ECO:0000256" key="1">
    <source>
        <dbReference type="ARBA" id="ARBA00004141"/>
    </source>
</evidence>
<feature type="transmembrane region" description="Helical" evidence="6">
    <location>
        <begin position="238"/>
        <end position="259"/>
    </location>
</feature>
<gene>
    <name evidence="8" type="ORF">RM543_17135</name>
</gene>
<evidence type="ECO:0000259" key="7">
    <source>
        <dbReference type="Pfam" id="PF00892"/>
    </source>
</evidence>
<keyword evidence="5 6" id="KW-0472">Membrane</keyword>
<sequence>MSEPVHSNRSGALLALAAFAVWATHDLGVKYLGASYSAVQIVFFSVLFNFPLATLMLISDPVDGHLRPIHPWWNLLRAISGVAGGVSAFYAFSTLPLTQVYALIFAAPLLVTILSVPILGETVRLKRWCAVVLGLCGVFVVLRPGATTLGLGHAAALVTAVGTALSAVIVRRIGREERSVVLILYPMLANVVVMGAALPFVYEPMPASHLGLLALISVMAFGATSLIIAAYKRGEAVIVAPMQYSQIIWATLYGALFFSERPDRWTMIGAGIIIASGIYIVLREGTAGASENRPVLRMRLRPETGTFLRSGLLMMRKGRTETGDPEER</sequence>
<name>A0ABU3DL12_9RHOB</name>
<feature type="transmembrane region" description="Helical" evidence="6">
    <location>
        <begin position="128"/>
        <end position="145"/>
    </location>
</feature>
<dbReference type="PANTHER" id="PTHR22911:SF6">
    <property type="entry name" value="SOLUTE CARRIER FAMILY 35 MEMBER G1"/>
    <property type="match status" value="1"/>
</dbReference>
<comment type="caution">
    <text evidence="8">The sequence shown here is derived from an EMBL/GenBank/DDBJ whole genome shotgun (WGS) entry which is preliminary data.</text>
</comment>
<comment type="subcellular location">
    <subcellularLocation>
        <location evidence="1">Membrane</location>
        <topology evidence="1">Multi-pass membrane protein</topology>
    </subcellularLocation>
</comment>
<evidence type="ECO:0000313" key="9">
    <source>
        <dbReference type="Proteomes" id="UP001265259"/>
    </source>
</evidence>